<feature type="domain" description="MacB-like periplasmic core" evidence="8">
    <location>
        <begin position="30"/>
        <end position="235"/>
    </location>
</feature>
<gene>
    <name evidence="9" type="ORF">DX914_05715</name>
</gene>
<keyword evidence="4 6" id="KW-1133">Transmembrane helix</keyword>
<accession>A0A371K432</accession>
<keyword evidence="5 6" id="KW-0472">Membrane</keyword>
<dbReference type="PANTHER" id="PTHR30572">
    <property type="entry name" value="MEMBRANE COMPONENT OF TRANSPORTER-RELATED"/>
    <property type="match status" value="1"/>
</dbReference>
<protein>
    <submittedName>
        <fullName evidence="9">Uncharacterized protein</fullName>
    </submittedName>
</protein>
<feature type="domain" description="ABC3 transporter permease C-terminal" evidence="7">
    <location>
        <begin position="275"/>
        <end position="389"/>
    </location>
</feature>
<keyword evidence="10" id="KW-1185">Reference proteome</keyword>
<feature type="transmembrane region" description="Helical" evidence="6">
    <location>
        <begin position="366"/>
        <end position="389"/>
    </location>
</feature>
<feature type="transmembrane region" description="Helical" evidence="6">
    <location>
        <begin position="31"/>
        <end position="50"/>
    </location>
</feature>
<reference evidence="9 10" key="1">
    <citation type="submission" date="2018-08" db="EMBL/GenBank/DDBJ databases">
        <title>Lysobacter sp. zong2l5, whole genome shotgun sequence.</title>
        <authorList>
            <person name="Zhang X."/>
            <person name="Feng G."/>
            <person name="Zhu H."/>
        </authorList>
    </citation>
    <scope>NUCLEOTIDE SEQUENCE [LARGE SCALE GENOMIC DNA]</scope>
    <source>
        <strain evidence="10">zong2l5</strain>
    </source>
</reference>
<sequence length="401" mass="43573">MSAEHVGTLSQFAALIPVAIGNALRARWASATTIGCVMLSVIVLCSFLAMSRGFYAAGDSAGSDRMAVMLGRQAPIEIESDIDPAEAVLLERAPGLSMLSTTSKVSPEVVVSVSRRAKGFAKRINSTLRGMRPEGLLLRERQGFKLVEGRVFRPGVYEMIVGRKLAERVSGLELGNKIVLSGKTWTVVGVFTMSNSLLESEYYADVQSVQTAFDRHNQYQSLYAWLEPGATLDGLRSFVEADPRFQVDVLTQRDLYRDQVEDTSNVIMYLGWPLAFVLTIGTFAGVLNTMLMVIEGRKRNLSVLMMLGFAPAAIRLAVLLETLLLTVTGALLGTLLMYLFVDGRAATIVGKYYATVEYTMKVDWSVLLNALGLAITVGLIGGAFSSLAIPSYRKTPASRSA</sequence>
<evidence type="ECO:0000256" key="2">
    <source>
        <dbReference type="ARBA" id="ARBA00022475"/>
    </source>
</evidence>
<dbReference type="Pfam" id="PF02687">
    <property type="entry name" value="FtsX"/>
    <property type="match status" value="1"/>
</dbReference>
<evidence type="ECO:0000256" key="4">
    <source>
        <dbReference type="ARBA" id="ARBA00022989"/>
    </source>
</evidence>
<name>A0A371K432_9GAMM</name>
<evidence type="ECO:0000256" key="3">
    <source>
        <dbReference type="ARBA" id="ARBA00022692"/>
    </source>
</evidence>
<evidence type="ECO:0000313" key="10">
    <source>
        <dbReference type="Proteomes" id="UP000264492"/>
    </source>
</evidence>
<dbReference type="Proteomes" id="UP000264492">
    <property type="component" value="Unassembled WGS sequence"/>
</dbReference>
<evidence type="ECO:0000313" key="9">
    <source>
        <dbReference type="EMBL" id="RDZ28622.1"/>
    </source>
</evidence>
<evidence type="ECO:0000259" key="7">
    <source>
        <dbReference type="Pfam" id="PF02687"/>
    </source>
</evidence>
<comment type="caution">
    <text evidence="9">The sequence shown here is derived from an EMBL/GenBank/DDBJ whole genome shotgun (WGS) entry which is preliminary data.</text>
</comment>
<dbReference type="GO" id="GO:0022857">
    <property type="term" value="F:transmembrane transporter activity"/>
    <property type="evidence" value="ECO:0007669"/>
    <property type="project" value="TreeGrafter"/>
</dbReference>
<evidence type="ECO:0000256" key="1">
    <source>
        <dbReference type="ARBA" id="ARBA00004651"/>
    </source>
</evidence>
<dbReference type="InterPro" id="IPR003838">
    <property type="entry name" value="ABC3_permease_C"/>
</dbReference>
<feature type="transmembrane region" description="Helical" evidence="6">
    <location>
        <begin position="266"/>
        <end position="291"/>
    </location>
</feature>
<dbReference type="AlphaFoldDB" id="A0A371K432"/>
<comment type="subcellular location">
    <subcellularLocation>
        <location evidence="1">Cell membrane</location>
        <topology evidence="1">Multi-pass membrane protein</topology>
    </subcellularLocation>
</comment>
<organism evidence="9 10">
    <name type="scientific">Lysobacter silvisoli</name>
    <dbReference type="NCBI Taxonomy" id="2293254"/>
    <lineage>
        <taxon>Bacteria</taxon>
        <taxon>Pseudomonadati</taxon>
        <taxon>Pseudomonadota</taxon>
        <taxon>Gammaproteobacteria</taxon>
        <taxon>Lysobacterales</taxon>
        <taxon>Lysobacteraceae</taxon>
        <taxon>Lysobacter</taxon>
    </lineage>
</organism>
<feature type="transmembrane region" description="Helical" evidence="6">
    <location>
        <begin position="312"/>
        <end position="341"/>
    </location>
</feature>
<dbReference type="InterPro" id="IPR025857">
    <property type="entry name" value="MacB_PCD"/>
</dbReference>
<proteinExistence type="predicted"/>
<evidence type="ECO:0000256" key="5">
    <source>
        <dbReference type="ARBA" id="ARBA00023136"/>
    </source>
</evidence>
<dbReference type="PANTHER" id="PTHR30572:SF15">
    <property type="entry name" value="ABC TRANSPORTER PERMEASE"/>
    <property type="match status" value="1"/>
</dbReference>
<keyword evidence="2" id="KW-1003">Cell membrane</keyword>
<dbReference type="Pfam" id="PF12704">
    <property type="entry name" value="MacB_PCD"/>
    <property type="match status" value="1"/>
</dbReference>
<evidence type="ECO:0000256" key="6">
    <source>
        <dbReference type="SAM" id="Phobius"/>
    </source>
</evidence>
<evidence type="ECO:0000259" key="8">
    <source>
        <dbReference type="Pfam" id="PF12704"/>
    </source>
</evidence>
<keyword evidence="3 6" id="KW-0812">Transmembrane</keyword>
<dbReference type="EMBL" id="QTSU01000001">
    <property type="protein sequence ID" value="RDZ28622.1"/>
    <property type="molecule type" value="Genomic_DNA"/>
</dbReference>
<dbReference type="InterPro" id="IPR050250">
    <property type="entry name" value="Macrolide_Exporter_MacB"/>
</dbReference>
<dbReference type="GO" id="GO:0005886">
    <property type="term" value="C:plasma membrane"/>
    <property type="evidence" value="ECO:0007669"/>
    <property type="project" value="UniProtKB-SubCell"/>
</dbReference>